<evidence type="ECO:0000313" key="9">
    <source>
        <dbReference type="Proteomes" id="UP001500618"/>
    </source>
</evidence>
<gene>
    <name evidence="8" type="ORF">GCM10009765_62070</name>
</gene>
<dbReference type="InterPro" id="IPR051791">
    <property type="entry name" value="Pra-immunoreactive"/>
</dbReference>
<evidence type="ECO:0000313" key="8">
    <source>
        <dbReference type="EMBL" id="GAA1704505.1"/>
    </source>
</evidence>
<keyword evidence="2" id="KW-1003">Cell membrane</keyword>
<protein>
    <submittedName>
        <fullName evidence="8">RDD family protein</fullName>
    </submittedName>
</protein>
<evidence type="ECO:0000256" key="5">
    <source>
        <dbReference type="ARBA" id="ARBA00023136"/>
    </source>
</evidence>
<evidence type="ECO:0000256" key="3">
    <source>
        <dbReference type="ARBA" id="ARBA00022692"/>
    </source>
</evidence>
<proteinExistence type="predicted"/>
<organism evidence="8 9">
    <name type="scientific">Fodinicola feengrottensis</name>
    <dbReference type="NCBI Taxonomy" id="435914"/>
    <lineage>
        <taxon>Bacteria</taxon>
        <taxon>Bacillati</taxon>
        <taxon>Actinomycetota</taxon>
        <taxon>Actinomycetes</taxon>
        <taxon>Mycobacteriales</taxon>
        <taxon>Fodinicola</taxon>
    </lineage>
</organism>
<sequence>MSTPTPPAGWTQPEAYGPTLTPGTGWVSDGPPPGYRPPVLVHGHPLAPPMDRFLAHLIDIAILLLPNLICTVLFMFVPLGILIAAQVQEPWPYVLAYLGGFSLALLVNLVLLYFYEVGYQVKHGQTYGKKRMGIKIVGLENEQPGKRALQRRFLAQYCVSIVLVIPIVGLLVGSVVGMYNYLDLLWCLWDKPYQQCLHDKYAKTVVIKVAQ</sequence>
<dbReference type="InterPro" id="IPR010432">
    <property type="entry name" value="RDD"/>
</dbReference>
<dbReference type="PANTHER" id="PTHR36115:SF4">
    <property type="entry name" value="MEMBRANE PROTEIN"/>
    <property type="match status" value="1"/>
</dbReference>
<dbReference type="EMBL" id="BAAANY010000030">
    <property type="protein sequence ID" value="GAA1704505.1"/>
    <property type="molecule type" value="Genomic_DNA"/>
</dbReference>
<name>A0ABP4UIZ7_9ACTN</name>
<feature type="transmembrane region" description="Helical" evidence="6">
    <location>
        <begin position="91"/>
        <end position="115"/>
    </location>
</feature>
<evidence type="ECO:0000256" key="6">
    <source>
        <dbReference type="SAM" id="Phobius"/>
    </source>
</evidence>
<feature type="domain" description="RDD" evidence="7">
    <location>
        <begin position="47"/>
        <end position="203"/>
    </location>
</feature>
<keyword evidence="4 6" id="KW-1133">Transmembrane helix</keyword>
<evidence type="ECO:0000256" key="2">
    <source>
        <dbReference type="ARBA" id="ARBA00022475"/>
    </source>
</evidence>
<keyword evidence="3 6" id="KW-0812">Transmembrane</keyword>
<feature type="transmembrane region" description="Helical" evidence="6">
    <location>
        <begin position="60"/>
        <end position="85"/>
    </location>
</feature>
<evidence type="ECO:0000256" key="1">
    <source>
        <dbReference type="ARBA" id="ARBA00004651"/>
    </source>
</evidence>
<comment type="subcellular location">
    <subcellularLocation>
        <location evidence="1">Cell membrane</location>
        <topology evidence="1">Multi-pass membrane protein</topology>
    </subcellularLocation>
</comment>
<dbReference type="PANTHER" id="PTHR36115">
    <property type="entry name" value="PROLINE-RICH ANTIGEN HOMOLOG-RELATED"/>
    <property type="match status" value="1"/>
</dbReference>
<keyword evidence="9" id="KW-1185">Reference proteome</keyword>
<evidence type="ECO:0000256" key="4">
    <source>
        <dbReference type="ARBA" id="ARBA00022989"/>
    </source>
</evidence>
<feature type="transmembrane region" description="Helical" evidence="6">
    <location>
        <begin position="154"/>
        <end position="182"/>
    </location>
</feature>
<accession>A0ABP4UIZ7</accession>
<evidence type="ECO:0000259" key="7">
    <source>
        <dbReference type="Pfam" id="PF06271"/>
    </source>
</evidence>
<reference evidence="9" key="1">
    <citation type="journal article" date="2019" name="Int. J. Syst. Evol. Microbiol.">
        <title>The Global Catalogue of Microorganisms (GCM) 10K type strain sequencing project: providing services to taxonomists for standard genome sequencing and annotation.</title>
        <authorList>
            <consortium name="The Broad Institute Genomics Platform"/>
            <consortium name="The Broad Institute Genome Sequencing Center for Infectious Disease"/>
            <person name="Wu L."/>
            <person name="Ma J."/>
        </authorList>
    </citation>
    <scope>NUCLEOTIDE SEQUENCE [LARGE SCALE GENOMIC DNA]</scope>
    <source>
        <strain evidence="9">JCM 14718</strain>
    </source>
</reference>
<dbReference type="RefSeq" id="WP_344313802.1">
    <property type="nucleotide sequence ID" value="NZ_BAAANY010000030.1"/>
</dbReference>
<dbReference type="Pfam" id="PF06271">
    <property type="entry name" value="RDD"/>
    <property type="match status" value="1"/>
</dbReference>
<keyword evidence="5 6" id="KW-0472">Membrane</keyword>
<comment type="caution">
    <text evidence="8">The sequence shown here is derived from an EMBL/GenBank/DDBJ whole genome shotgun (WGS) entry which is preliminary data.</text>
</comment>
<dbReference type="Proteomes" id="UP001500618">
    <property type="component" value="Unassembled WGS sequence"/>
</dbReference>